<dbReference type="Pfam" id="PF01568">
    <property type="entry name" value="Molydop_binding"/>
    <property type="match status" value="1"/>
</dbReference>
<accession>A0A1G5GAR5</accession>
<evidence type="ECO:0000256" key="4">
    <source>
        <dbReference type="ARBA" id="ARBA00023014"/>
    </source>
</evidence>
<proteinExistence type="predicted"/>
<keyword evidence="4" id="KW-0411">Iron-sulfur</keyword>
<reference evidence="7 8" key="1">
    <citation type="submission" date="2016-10" db="EMBL/GenBank/DDBJ databases">
        <authorList>
            <person name="de Groot N.N."/>
        </authorList>
    </citation>
    <scope>NUCLEOTIDE SEQUENCE [LARGE SCALE GENOMIC DNA]</scope>
    <source>
        <strain evidence="7 8">AA1</strain>
    </source>
</reference>
<dbReference type="CDD" id="cd02790">
    <property type="entry name" value="MopB_CT_Formate-Dh_H"/>
    <property type="match status" value="1"/>
</dbReference>
<dbReference type="AlphaFoldDB" id="A0A1G5GAR5"/>
<dbReference type="InterPro" id="IPR006655">
    <property type="entry name" value="Mopterin_OxRdtase_prok_CS"/>
</dbReference>
<dbReference type="InterPro" id="IPR006657">
    <property type="entry name" value="MoPterin_dinucl-bd_dom"/>
</dbReference>
<evidence type="ECO:0000256" key="3">
    <source>
        <dbReference type="ARBA" id="ARBA00023004"/>
    </source>
</evidence>
<keyword evidence="1" id="KW-0479">Metal-binding</keyword>
<dbReference type="Gene3D" id="2.40.40.20">
    <property type="match status" value="1"/>
</dbReference>
<dbReference type="GO" id="GO:0043546">
    <property type="term" value="F:molybdopterin cofactor binding"/>
    <property type="evidence" value="ECO:0007669"/>
    <property type="project" value="InterPro"/>
</dbReference>
<sequence length="548" mass="60330">MTNSFGEFDRAKMFFVIGSNMTEAHPVASTFLKNAVKKGAKLIVADPRRHKLVDYADLHLQLKVGSDIALLNALMHVIIEEELFDPAFVAENTEGFEALSTEVSKATPEAMAPICGIEADTIRHAARMLASVRPAMLCYTLGITEHTCGKNNVMSVANLQMLLGNMGVECGGVNPLRGQNNVQGACDMGALPGVFHGYQKVTDPAAREKFEKAWGVTDLPATPGLMIPHMMEGLEDKKVRAFWIFGENLANTEPDIRKVEHELAAAEFLICQDIFLNETTEFADVVLPAAAWSENDGTFTNSERRVSRVRTASTPPGEARPNWWIFREIAKRFGQEWPSVSAQEIWDNEIAALAPNFKGITYNRIEGDGLQWPCPDATHPGTAFLHKDGRFTHGKGIFNPTAWTPPAEVTDEAYPFVLSTGRRLYHYHTRTQTGRCDGLNDLLGEETCDISPVDARRLGIRQAEPVRVSSKRGAVTVKARITHEIPEGMIWMAFHFREGNANWLTNPAYDPETLTAEYKACAVQVEKVTAPVEGTAETTESLTAAAGS</sequence>
<dbReference type="STRING" id="419481.SAMN05216233_11045"/>
<evidence type="ECO:0000259" key="6">
    <source>
        <dbReference type="Pfam" id="PF01568"/>
    </source>
</evidence>
<keyword evidence="3" id="KW-0408">Iron</keyword>
<dbReference type="InterPro" id="IPR009010">
    <property type="entry name" value="Asp_de-COase-like_dom_sf"/>
</dbReference>
<keyword evidence="8" id="KW-1185">Reference proteome</keyword>
<dbReference type="PANTHER" id="PTHR43105">
    <property type="entry name" value="RESPIRATORY NITRATE REDUCTASE"/>
    <property type="match status" value="1"/>
</dbReference>
<keyword evidence="2" id="KW-0560">Oxidoreductase</keyword>
<dbReference type="GO" id="GO:0046872">
    <property type="term" value="F:metal ion binding"/>
    <property type="evidence" value="ECO:0007669"/>
    <property type="project" value="UniProtKB-KW"/>
</dbReference>
<gene>
    <name evidence="7" type="ORF">SAMN05216233_11045</name>
</gene>
<dbReference type="Gene3D" id="3.40.228.10">
    <property type="entry name" value="Dimethylsulfoxide Reductase, domain 2"/>
    <property type="match status" value="1"/>
</dbReference>
<evidence type="ECO:0000259" key="5">
    <source>
        <dbReference type="Pfam" id="PF00384"/>
    </source>
</evidence>
<dbReference type="InterPro" id="IPR050123">
    <property type="entry name" value="Prok_molybdopt-oxidoreductase"/>
</dbReference>
<feature type="domain" description="Molybdopterin oxidoreductase" evidence="5">
    <location>
        <begin position="1"/>
        <end position="332"/>
    </location>
</feature>
<organism evidence="7 8">
    <name type="scientific">Desulfoluna spongiiphila</name>
    <dbReference type="NCBI Taxonomy" id="419481"/>
    <lineage>
        <taxon>Bacteria</taxon>
        <taxon>Pseudomonadati</taxon>
        <taxon>Thermodesulfobacteriota</taxon>
        <taxon>Desulfobacteria</taxon>
        <taxon>Desulfobacterales</taxon>
        <taxon>Desulfolunaceae</taxon>
        <taxon>Desulfoluna</taxon>
    </lineage>
</organism>
<evidence type="ECO:0000313" key="8">
    <source>
        <dbReference type="Proteomes" id="UP000198870"/>
    </source>
</evidence>
<dbReference type="Proteomes" id="UP000198870">
    <property type="component" value="Unassembled WGS sequence"/>
</dbReference>
<dbReference type="InterPro" id="IPR041925">
    <property type="entry name" value="CT_Formate-Dh_H"/>
</dbReference>
<evidence type="ECO:0000313" key="7">
    <source>
        <dbReference type="EMBL" id="SCY48584.1"/>
    </source>
</evidence>
<feature type="domain" description="Molybdopterin dinucleotide-binding" evidence="6">
    <location>
        <begin position="416"/>
        <end position="522"/>
    </location>
</feature>
<name>A0A1G5GAR5_9BACT</name>
<dbReference type="Gene3D" id="3.40.50.740">
    <property type="match status" value="1"/>
</dbReference>
<dbReference type="EMBL" id="FMUX01000010">
    <property type="protein sequence ID" value="SCY48584.1"/>
    <property type="molecule type" value="Genomic_DNA"/>
</dbReference>
<dbReference type="Pfam" id="PF00384">
    <property type="entry name" value="Molybdopterin"/>
    <property type="match status" value="1"/>
</dbReference>
<dbReference type="PROSITE" id="PS00932">
    <property type="entry name" value="MOLYBDOPTERIN_PROK_3"/>
    <property type="match status" value="1"/>
</dbReference>
<dbReference type="InterPro" id="IPR006656">
    <property type="entry name" value="Mopterin_OxRdtase"/>
</dbReference>
<protein>
    <submittedName>
        <fullName evidence="7">Formate dehydrogenase major subunit</fullName>
    </submittedName>
</protein>
<evidence type="ECO:0000256" key="2">
    <source>
        <dbReference type="ARBA" id="ARBA00023002"/>
    </source>
</evidence>
<evidence type="ECO:0000256" key="1">
    <source>
        <dbReference type="ARBA" id="ARBA00022723"/>
    </source>
</evidence>
<dbReference type="PANTHER" id="PTHR43105:SF14">
    <property type="entry name" value="FORMATE DEHYDROGENASE H"/>
    <property type="match status" value="1"/>
</dbReference>
<dbReference type="GO" id="GO:0016020">
    <property type="term" value="C:membrane"/>
    <property type="evidence" value="ECO:0007669"/>
    <property type="project" value="TreeGrafter"/>
</dbReference>
<dbReference type="GO" id="GO:0022904">
    <property type="term" value="P:respiratory electron transport chain"/>
    <property type="evidence" value="ECO:0007669"/>
    <property type="project" value="TreeGrafter"/>
</dbReference>
<dbReference type="GO" id="GO:0051536">
    <property type="term" value="F:iron-sulfur cluster binding"/>
    <property type="evidence" value="ECO:0007669"/>
    <property type="project" value="UniProtKB-KW"/>
</dbReference>
<dbReference type="GO" id="GO:0003954">
    <property type="term" value="F:NADH dehydrogenase activity"/>
    <property type="evidence" value="ECO:0007669"/>
    <property type="project" value="TreeGrafter"/>
</dbReference>
<dbReference type="SUPFAM" id="SSF50692">
    <property type="entry name" value="ADC-like"/>
    <property type="match status" value="1"/>
</dbReference>
<dbReference type="SUPFAM" id="SSF53706">
    <property type="entry name" value="Formate dehydrogenase/DMSO reductase, domains 1-3"/>
    <property type="match status" value="1"/>
</dbReference>